<keyword evidence="5" id="KW-1185">Reference proteome</keyword>
<dbReference type="InterPro" id="IPR050248">
    <property type="entry name" value="Polysacc_deacetylase_ArnD"/>
</dbReference>
<organism evidence="4 5">
    <name type="scientific">Deinococcus roseus</name>
    <dbReference type="NCBI Taxonomy" id="392414"/>
    <lineage>
        <taxon>Bacteria</taxon>
        <taxon>Thermotogati</taxon>
        <taxon>Deinococcota</taxon>
        <taxon>Deinococci</taxon>
        <taxon>Deinococcales</taxon>
        <taxon>Deinococcaceae</taxon>
        <taxon>Deinococcus</taxon>
    </lineage>
</organism>
<dbReference type="PANTHER" id="PTHR10587:SF133">
    <property type="entry name" value="CHITIN DEACETYLASE 1-RELATED"/>
    <property type="match status" value="1"/>
</dbReference>
<comment type="caution">
    <text evidence="4">The sequence shown here is derived from an EMBL/GenBank/DDBJ whole genome shotgun (WGS) entry which is preliminary data.</text>
</comment>
<evidence type="ECO:0000313" key="5">
    <source>
        <dbReference type="Proteomes" id="UP000632222"/>
    </source>
</evidence>
<name>A0ABQ2CZQ4_9DEIO</name>
<dbReference type="InterPro" id="IPR011330">
    <property type="entry name" value="Glyco_hydro/deAcase_b/a-brl"/>
</dbReference>
<dbReference type="Pfam" id="PF01522">
    <property type="entry name" value="Polysacc_deac_1"/>
    <property type="match status" value="1"/>
</dbReference>
<keyword evidence="2" id="KW-0378">Hydrolase</keyword>
<sequence>MPELSLPLPEMIHQVPCQMRAVAFTFDDGPDPVYTPELLTIFEQAGGHATFFMLGQQIERFPDVARQVHAAGHELGNHTHSHPFLTRLSSAEQLQQLQQTDVLLREVTGNPCRTFRPPYLDANEGVLQVAEQCGYHSIGAVNLDTRDWASPGVEHLVESTLRAVRPGSILLFHDGGGDRSQTVEAVKQLVSLLTAQGYALLTVSGLLQMA</sequence>
<dbReference type="EMBL" id="BMOD01000007">
    <property type="protein sequence ID" value="GGJ36483.1"/>
    <property type="molecule type" value="Genomic_DNA"/>
</dbReference>
<accession>A0ABQ2CZQ4</accession>
<dbReference type="RefSeq" id="WP_189002853.1">
    <property type="nucleotide sequence ID" value="NZ_BMOD01000007.1"/>
</dbReference>
<dbReference type="InterPro" id="IPR002509">
    <property type="entry name" value="NODB_dom"/>
</dbReference>
<proteinExistence type="predicted"/>
<dbReference type="PANTHER" id="PTHR10587">
    <property type="entry name" value="GLYCOSYL TRANSFERASE-RELATED"/>
    <property type="match status" value="1"/>
</dbReference>
<evidence type="ECO:0000256" key="1">
    <source>
        <dbReference type="ARBA" id="ARBA00022723"/>
    </source>
</evidence>
<dbReference type="Gene3D" id="3.20.20.370">
    <property type="entry name" value="Glycoside hydrolase/deacetylase"/>
    <property type="match status" value="1"/>
</dbReference>
<feature type="domain" description="NodB homology" evidence="3">
    <location>
        <begin position="20"/>
        <end position="201"/>
    </location>
</feature>
<evidence type="ECO:0000313" key="4">
    <source>
        <dbReference type="EMBL" id="GGJ36483.1"/>
    </source>
</evidence>
<reference evidence="5" key="1">
    <citation type="journal article" date="2019" name="Int. J. Syst. Evol. Microbiol.">
        <title>The Global Catalogue of Microorganisms (GCM) 10K type strain sequencing project: providing services to taxonomists for standard genome sequencing and annotation.</title>
        <authorList>
            <consortium name="The Broad Institute Genomics Platform"/>
            <consortium name="The Broad Institute Genome Sequencing Center for Infectious Disease"/>
            <person name="Wu L."/>
            <person name="Ma J."/>
        </authorList>
    </citation>
    <scope>NUCLEOTIDE SEQUENCE [LARGE SCALE GENOMIC DNA]</scope>
    <source>
        <strain evidence="5">JCM 14370</strain>
    </source>
</reference>
<dbReference type="CDD" id="cd10917">
    <property type="entry name" value="CE4_NodB_like_6s_7s"/>
    <property type="match status" value="1"/>
</dbReference>
<dbReference type="PROSITE" id="PS51677">
    <property type="entry name" value="NODB"/>
    <property type="match status" value="1"/>
</dbReference>
<evidence type="ECO:0000259" key="3">
    <source>
        <dbReference type="PROSITE" id="PS51677"/>
    </source>
</evidence>
<keyword evidence="1" id="KW-0479">Metal-binding</keyword>
<evidence type="ECO:0000256" key="2">
    <source>
        <dbReference type="ARBA" id="ARBA00022801"/>
    </source>
</evidence>
<gene>
    <name evidence="4" type="ORF">GCM10008938_23250</name>
</gene>
<dbReference type="Proteomes" id="UP000632222">
    <property type="component" value="Unassembled WGS sequence"/>
</dbReference>
<dbReference type="SUPFAM" id="SSF88713">
    <property type="entry name" value="Glycoside hydrolase/deacetylase"/>
    <property type="match status" value="1"/>
</dbReference>
<protein>
    <submittedName>
        <fullName evidence="4">Polysaccharide deacetylase family sporulation protein PdaB</fullName>
    </submittedName>
</protein>